<evidence type="ECO:0000313" key="3">
    <source>
        <dbReference type="Proteomes" id="UP001501147"/>
    </source>
</evidence>
<sequence length="75" mass="7540">MGIPSDIWTPSTAGRRQGPSPGASGAATGPEAGEGTGRVALAVVSAASPNAAVAAAAPKRLLRRDLRPLPARIRW</sequence>
<comment type="caution">
    <text evidence="2">The sequence shown here is derived from an EMBL/GenBank/DDBJ whole genome shotgun (WGS) entry which is preliminary data.</text>
</comment>
<gene>
    <name evidence="2" type="ORF">GCM10023329_52830</name>
</gene>
<evidence type="ECO:0000256" key="1">
    <source>
        <dbReference type="SAM" id="MobiDB-lite"/>
    </source>
</evidence>
<proteinExistence type="predicted"/>
<keyword evidence="3" id="KW-1185">Reference proteome</keyword>
<protein>
    <submittedName>
        <fullName evidence="2">Uncharacterized protein</fullName>
    </submittedName>
</protein>
<organism evidence="2 3">
    <name type="scientific">Streptomyces sanyensis</name>
    <dbReference type="NCBI Taxonomy" id="568869"/>
    <lineage>
        <taxon>Bacteria</taxon>
        <taxon>Bacillati</taxon>
        <taxon>Actinomycetota</taxon>
        <taxon>Actinomycetes</taxon>
        <taxon>Kitasatosporales</taxon>
        <taxon>Streptomycetaceae</taxon>
        <taxon>Streptomyces</taxon>
    </lineage>
</organism>
<evidence type="ECO:0000313" key="2">
    <source>
        <dbReference type="EMBL" id="GAA4793821.1"/>
    </source>
</evidence>
<name>A0ABP9BD42_9ACTN</name>
<accession>A0ABP9BD42</accession>
<feature type="region of interest" description="Disordered" evidence="1">
    <location>
        <begin position="1"/>
        <end position="34"/>
    </location>
</feature>
<feature type="compositionally biased region" description="Low complexity" evidence="1">
    <location>
        <begin position="18"/>
        <end position="34"/>
    </location>
</feature>
<dbReference type="Proteomes" id="UP001501147">
    <property type="component" value="Unassembled WGS sequence"/>
</dbReference>
<reference evidence="3" key="1">
    <citation type="journal article" date="2019" name="Int. J. Syst. Evol. Microbiol.">
        <title>The Global Catalogue of Microorganisms (GCM) 10K type strain sequencing project: providing services to taxonomists for standard genome sequencing and annotation.</title>
        <authorList>
            <consortium name="The Broad Institute Genomics Platform"/>
            <consortium name="The Broad Institute Genome Sequencing Center for Infectious Disease"/>
            <person name="Wu L."/>
            <person name="Ma J."/>
        </authorList>
    </citation>
    <scope>NUCLEOTIDE SEQUENCE [LARGE SCALE GENOMIC DNA]</scope>
    <source>
        <strain evidence="3">JCM 18324</strain>
    </source>
</reference>
<dbReference type="EMBL" id="BAABJV010000022">
    <property type="protein sequence ID" value="GAA4793821.1"/>
    <property type="molecule type" value="Genomic_DNA"/>
</dbReference>